<dbReference type="AlphaFoldDB" id="A0A4P6EF63"/>
<proteinExistence type="predicted"/>
<dbReference type="Proteomes" id="UP000293995">
    <property type="component" value="Chromosome"/>
</dbReference>
<organism evidence="2 3">
    <name type="scientific">Microbacterium protaetiae</name>
    <dbReference type="NCBI Taxonomy" id="2509458"/>
    <lineage>
        <taxon>Bacteria</taxon>
        <taxon>Bacillati</taxon>
        <taxon>Actinomycetota</taxon>
        <taxon>Actinomycetes</taxon>
        <taxon>Micrococcales</taxon>
        <taxon>Microbacteriaceae</taxon>
        <taxon>Microbacterium</taxon>
    </lineage>
</organism>
<protein>
    <recommendedName>
        <fullName evidence="4">PH domain-containing protein</fullName>
    </recommendedName>
</protein>
<keyword evidence="3" id="KW-1185">Reference proteome</keyword>
<keyword evidence="1" id="KW-0812">Transmembrane</keyword>
<name>A0A4P6EF63_9MICO</name>
<feature type="transmembrane region" description="Helical" evidence="1">
    <location>
        <begin position="157"/>
        <end position="175"/>
    </location>
</feature>
<sequence length="176" mass="18791">MMKDLDAGGAVVLRATSSLVAFIALAGAGALFVGDALLRGRWELGLRVAGVFLFVLWAAWVFLVRMSIRFDRAGVSARNLLRVIDVPWGRIVSIERHAQLRLVLDDGGAVECWGSPFAPRAGRHRGAEVSDTALELLRTAWQSSSATGGDVRRGWDLPAIIAGAILLLGATAALVF</sequence>
<evidence type="ECO:0008006" key="4">
    <source>
        <dbReference type="Google" id="ProtNLM"/>
    </source>
</evidence>
<accession>A0A4P6EF63</accession>
<feature type="transmembrane region" description="Helical" evidence="1">
    <location>
        <begin position="44"/>
        <end position="63"/>
    </location>
</feature>
<gene>
    <name evidence="2" type="ORF">ET475_14065</name>
</gene>
<reference evidence="2 3" key="1">
    <citation type="submission" date="2019-01" db="EMBL/GenBank/DDBJ databases">
        <title>Genome sequencing of strain DFW100M-13.</title>
        <authorList>
            <person name="Heo J."/>
            <person name="Kim S.-J."/>
            <person name="Kim J.-S."/>
            <person name="Hong S.-B."/>
            <person name="Kwon S.-W."/>
        </authorList>
    </citation>
    <scope>NUCLEOTIDE SEQUENCE [LARGE SCALE GENOMIC DNA]</scope>
    <source>
        <strain evidence="2 3">DFW100M-13</strain>
    </source>
</reference>
<keyword evidence="1" id="KW-0472">Membrane</keyword>
<evidence type="ECO:0000313" key="3">
    <source>
        <dbReference type="Proteomes" id="UP000293995"/>
    </source>
</evidence>
<keyword evidence="1" id="KW-1133">Transmembrane helix</keyword>
<feature type="transmembrane region" description="Helical" evidence="1">
    <location>
        <begin position="12"/>
        <end position="32"/>
    </location>
</feature>
<dbReference type="OrthoDB" id="3712355at2"/>
<evidence type="ECO:0000313" key="2">
    <source>
        <dbReference type="EMBL" id="QAY61002.1"/>
    </source>
</evidence>
<dbReference type="EMBL" id="CP035494">
    <property type="protein sequence ID" value="QAY61002.1"/>
    <property type="molecule type" value="Genomic_DNA"/>
</dbReference>
<evidence type="ECO:0000256" key="1">
    <source>
        <dbReference type="SAM" id="Phobius"/>
    </source>
</evidence>
<dbReference type="KEGG" id="mprt:ET475_14065"/>
<dbReference type="RefSeq" id="WP_129391566.1">
    <property type="nucleotide sequence ID" value="NZ_CP035494.1"/>
</dbReference>